<proteinExistence type="predicted"/>
<dbReference type="InterPro" id="IPR036196">
    <property type="entry name" value="Ptyr_pPase_sf"/>
</dbReference>
<dbReference type="EC" id="1.20.4.4" evidence="3"/>
<dbReference type="PANTHER" id="PTHR43428:SF1">
    <property type="entry name" value="ARSENATE REDUCTASE"/>
    <property type="match status" value="1"/>
</dbReference>
<dbReference type="RefSeq" id="WP_408624214.1">
    <property type="nucleotide sequence ID" value="NZ_JBEQCT010000006.1"/>
</dbReference>
<dbReference type="GO" id="GO:0030612">
    <property type="term" value="F:arsenate reductase (thioredoxin) activity"/>
    <property type="evidence" value="ECO:0007669"/>
    <property type="project" value="UniProtKB-EC"/>
</dbReference>
<keyword evidence="3" id="KW-0560">Oxidoreductase</keyword>
<evidence type="ECO:0000313" key="3">
    <source>
        <dbReference type="EMBL" id="MFM2485955.1"/>
    </source>
</evidence>
<reference evidence="3 4" key="1">
    <citation type="journal article" date="2013" name="Int. J. Syst. Evol. Microbiol.">
        <title>Celerinatantimonas yamalensis sp. nov., a cold-adapted diazotrophic bacterium from a cold permafrost brine.</title>
        <authorList>
            <person name="Shcherbakova V."/>
            <person name="Chuvilskaya N."/>
            <person name="Rivkina E."/>
            <person name="Demidov N."/>
            <person name="Uchaeva V."/>
            <person name="Suetin S."/>
            <person name="Suzina N."/>
            <person name="Gilichinsky D."/>
        </authorList>
    </citation>
    <scope>NUCLEOTIDE SEQUENCE [LARGE SCALE GENOMIC DNA]</scope>
    <source>
        <strain evidence="3 4">C7</strain>
    </source>
</reference>
<evidence type="ECO:0000256" key="1">
    <source>
        <dbReference type="ARBA" id="ARBA00022849"/>
    </source>
</evidence>
<dbReference type="PANTHER" id="PTHR43428">
    <property type="entry name" value="ARSENATE REDUCTASE"/>
    <property type="match status" value="1"/>
</dbReference>
<sequence length="154" mass="16966">MRILYICTHNRCRSILSEAITNHRANAKIEAKSAGSQPAYEVHPLSLKYLSEAGIATNSLQSQSWDDFATFAPDIVITVCDSAASETCPVWFGNTLKVHWGLADPSKLSGSEREVAEAFRQTIAIIEDRVDALLALTQLDKTQWPQALRNLGAH</sequence>
<keyword evidence="4" id="KW-1185">Reference proteome</keyword>
<keyword evidence="1" id="KW-0059">Arsenical resistance</keyword>
<gene>
    <name evidence="3" type="ORF">ABUE30_12965</name>
</gene>
<dbReference type="EMBL" id="JBEQCT010000006">
    <property type="protein sequence ID" value="MFM2485955.1"/>
    <property type="molecule type" value="Genomic_DNA"/>
</dbReference>
<dbReference type="InterPro" id="IPR023485">
    <property type="entry name" value="Ptyr_pPase"/>
</dbReference>
<dbReference type="Pfam" id="PF01451">
    <property type="entry name" value="LMWPc"/>
    <property type="match status" value="1"/>
</dbReference>
<dbReference type="SUPFAM" id="SSF52788">
    <property type="entry name" value="Phosphotyrosine protein phosphatases I"/>
    <property type="match status" value="1"/>
</dbReference>
<protein>
    <submittedName>
        <fullName evidence="3">Arsenate reductase ArsC</fullName>
        <ecNumber evidence="3">1.20.4.4</ecNumber>
    </submittedName>
</protein>
<evidence type="ECO:0000313" key="4">
    <source>
        <dbReference type="Proteomes" id="UP001629953"/>
    </source>
</evidence>
<dbReference type="Gene3D" id="3.40.50.2300">
    <property type="match status" value="1"/>
</dbReference>
<comment type="caution">
    <text evidence="3">The sequence shown here is derived from an EMBL/GenBank/DDBJ whole genome shotgun (WGS) entry which is preliminary data.</text>
</comment>
<dbReference type="CDD" id="cd16345">
    <property type="entry name" value="LMWP_ArsC"/>
    <property type="match status" value="1"/>
</dbReference>
<accession>A0ABW9G8D8</accession>
<organism evidence="3 4">
    <name type="scientific">Celerinatantimonas yamalensis</name>
    <dbReference type="NCBI Taxonomy" id="559956"/>
    <lineage>
        <taxon>Bacteria</taxon>
        <taxon>Pseudomonadati</taxon>
        <taxon>Pseudomonadota</taxon>
        <taxon>Gammaproteobacteria</taxon>
        <taxon>Celerinatantimonadaceae</taxon>
        <taxon>Celerinatantimonas</taxon>
    </lineage>
</organism>
<feature type="domain" description="Phosphotyrosine protein phosphatase I" evidence="2">
    <location>
        <begin position="1"/>
        <end position="136"/>
    </location>
</feature>
<name>A0ABW9G8D8_9GAMM</name>
<evidence type="ECO:0000259" key="2">
    <source>
        <dbReference type="SMART" id="SM00226"/>
    </source>
</evidence>
<dbReference type="SMART" id="SM00226">
    <property type="entry name" value="LMWPc"/>
    <property type="match status" value="1"/>
</dbReference>
<dbReference type="Proteomes" id="UP001629953">
    <property type="component" value="Unassembled WGS sequence"/>
</dbReference>